<protein>
    <submittedName>
        <fullName evidence="1">Uncharacterized protein</fullName>
    </submittedName>
</protein>
<evidence type="ECO:0000313" key="1">
    <source>
        <dbReference type="EMBL" id="PXW97394.1"/>
    </source>
</evidence>
<evidence type="ECO:0000313" key="2">
    <source>
        <dbReference type="Proteomes" id="UP000247781"/>
    </source>
</evidence>
<dbReference type="EMBL" id="QJJU01000048">
    <property type="protein sequence ID" value="PXW97394.1"/>
    <property type="molecule type" value="Genomic_DNA"/>
</dbReference>
<dbReference type="Proteomes" id="UP000247781">
    <property type="component" value="Unassembled WGS sequence"/>
</dbReference>
<keyword evidence="2" id="KW-1185">Reference proteome</keyword>
<reference evidence="1 2" key="2">
    <citation type="submission" date="2018-06" db="EMBL/GenBank/DDBJ databases">
        <title>Sequencing of bacterial isolates from soil warming experiment in Harvard Forest, Massachusetts, USA.</title>
        <authorList>
            <person name="Deangelis K.PhD."/>
        </authorList>
    </citation>
    <scope>NUCLEOTIDE SEQUENCE [LARGE SCALE GENOMIC DNA]</scope>
    <source>
        <strain evidence="1 2">GAS496</strain>
    </source>
</reference>
<dbReference type="AlphaFoldDB" id="A0A318H340"/>
<organism evidence="1 2">
    <name type="scientific">Mycolicibacterium moriokaense</name>
    <dbReference type="NCBI Taxonomy" id="39691"/>
    <lineage>
        <taxon>Bacteria</taxon>
        <taxon>Bacillati</taxon>
        <taxon>Actinomycetota</taxon>
        <taxon>Actinomycetes</taxon>
        <taxon>Mycobacteriales</taxon>
        <taxon>Mycobacteriaceae</taxon>
        <taxon>Mycolicibacterium</taxon>
    </lineage>
</organism>
<name>A0A318H340_9MYCO</name>
<gene>
    <name evidence="1" type="ORF">C8E89_14815</name>
</gene>
<proteinExistence type="predicted"/>
<accession>A0A318H340</accession>
<sequence length="46" mass="5099">MGLLLVDLAANVISRYPYAIGVRRPRPGAGRLGVPPWSGARWYYLV</sequence>
<comment type="caution">
    <text evidence="1">The sequence shown here is derived from an EMBL/GenBank/DDBJ whole genome shotgun (WGS) entry which is preliminary data.</text>
</comment>
<reference evidence="2" key="1">
    <citation type="submission" date="2018-05" db="EMBL/GenBank/DDBJ databases">
        <authorList>
            <person name="Deangelis K."/>
            <person name="Huntemann M."/>
            <person name="Clum A."/>
            <person name="Pillay M."/>
            <person name="Palaniappan K."/>
            <person name="Varghese N."/>
            <person name="Mikhailova N."/>
            <person name="Stamatis D."/>
            <person name="Reddy T."/>
            <person name="Daum C."/>
            <person name="Shapiro N."/>
            <person name="Ivanova N."/>
            <person name="Kyrpides N."/>
            <person name="Woyke T."/>
        </authorList>
    </citation>
    <scope>NUCLEOTIDE SEQUENCE [LARGE SCALE GENOMIC DNA]</scope>
    <source>
        <strain evidence="2">GAS496</strain>
    </source>
</reference>